<evidence type="ECO:0000313" key="3">
    <source>
        <dbReference type="Proteomes" id="UP001148614"/>
    </source>
</evidence>
<organism evidence="2 3">
    <name type="scientific">Xylaria arbuscula</name>
    <dbReference type="NCBI Taxonomy" id="114810"/>
    <lineage>
        <taxon>Eukaryota</taxon>
        <taxon>Fungi</taxon>
        <taxon>Dikarya</taxon>
        <taxon>Ascomycota</taxon>
        <taxon>Pezizomycotina</taxon>
        <taxon>Sordariomycetes</taxon>
        <taxon>Xylariomycetidae</taxon>
        <taxon>Xylariales</taxon>
        <taxon>Xylariaceae</taxon>
        <taxon>Xylaria</taxon>
    </lineage>
</organism>
<keyword evidence="3" id="KW-1185">Reference proteome</keyword>
<dbReference type="Proteomes" id="UP001148614">
    <property type="component" value="Unassembled WGS sequence"/>
</dbReference>
<proteinExistence type="predicted"/>
<name>A0A9W8TQX2_9PEZI</name>
<feature type="region of interest" description="Disordered" evidence="1">
    <location>
        <begin position="146"/>
        <end position="168"/>
    </location>
</feature>
<evidence type="ECO:0008006" key="4">
    <source>
        <dbReference type="Google" id="ProtNLM"/>
    </source>
</evidence>
<evidence type="ECO:0000256" key="1">
    <source>
        <dbReference type="SAM" id="MobiDB-lite"/>
    </source>
</evidence>
<gene>
    <name evidence="2" type="ORF">NPX13_g19</name>
</gene>
<dbReference type="PANTHER" id="PTHR35391">
    <property type="entry name" value="C2H2-TYPE DOMAIN-CONTAINING PROTEIN-RELATED"/>
    <property type="match status" value="1"/>
</dbReference>
<evidence type="ECO:0000313" key="2">
    <source>
        <dbReference type="EMBL" id="KAJ3580552.1"/>
    </source>
</evidence>
<comment type="caution">
    <text evidence="2">The sequence shown here is derived from an EMBL/GenBank/DDBJ whole genome shotgun (WGS) entry which is preliminary data.</text>
</comment>
<dbReference type="EMBL" id="JANPWZ010000001">
    <property type="protein sequence ID" value="KAJ3580552.1"/>
    <property type="molecule type" value="Genomic_DNA"/>
</dbReference>
<feature type="compositionally biased region" description="Polar residues" evidence="1">
    <location>
        <begin position="511"/>
        <end position="525"/>
    </location>
</feature>
<dbReference type="AlphaFoldDB" id="A0A9W8TQX2"/>
<sequence>MGVLTSGRHSLDYRLRIAPEVRDTCAAMLEAIEYRITSCIATLSFLRPQAINDLSPVDHESEKAIFEIGKQITIIHKLSNIIRRASKDLQDVQAAATFRICDDDDGNNADRALQEVFQRYIRDRFPESTESISNRLARAMVLRVDASSRTQDQPTPAMPGEAQPPKHSLGKSIALTTTTLAPVNYQKAAAASVVSGSKTIALDSHGKLSFPPAPVAAIRKKLKQLTEQSETQRQCPSQQTALFHDGDMEFSRSPTGTHDKNDEYWQAAIDAVPKVVCPFCYQIVVTSRILRSLHNSKDAPMTQMLLAADIVEENNAHVIADLEVYVCLFEDCESPEKLYSHSSQWLKHMQEHTLHWLCTSKDHGKYYSKEQYIAHLKNEHPMNLNGAQLSLIADKNARYKSQLFQSCPLCGATLDYLGSHIIGHLRQLALKFCPKYEDCNDELPGSSSTISVEPRTRSAIQDFETTDLPTDELGWTRIATSFEPSYRRRIFEEDPQVEEENMVDRHDDSYGVSSEISGTGPTGQTKRPPASPESLTDNSIHDYMRIYKAAEGDDSKIREI</sequence>
<dbReference type="PANTHER" id="PTHR35391:SF7">
    <property type="entry name" value="C2H2-TYPE DOMAIN-CONTAINING PROTEIN"/>
    <property type="match status" value="1"/>
</dbReference>
<reference evidence="2" key="1">
    <citation type="submission" date="2022-07" db="EMBL/GenBank/DDBJ databases">
        <title>Genome Sequence of Xylaria arbuscula.</title>
        <authorList>
            <person name="Buettner E."/>
        </authorList>
    </citation>
    <scope>NUCLEOTIDE SEQUENCE</scope>
    <source>
        <strain evidence="2">VT107</strain>
    </source>
</reference>
<dbReference type="VEuPathDB" id="FungiDB:F4678DRAFT_441993"/>
<feature type="region of interest" description="Disordered" evidence="1">
    <location>
        <begin position="492"/>
        <end position="542"/>
    </location>
</feature>
<accession>A0A9W8TQX2</accession>
<protein>
    <recommendedName>
        <fullName evidence="4">C2H2-type domain-containing protein</fullName>
    </recommendedName>
</protein>